<protein>
    <recommendedName>
        <fullName evidence="2">Peptidase M16 N-terminal domain-containing protein</fullName>
    </recommendedName>
</protein>
<evidence type="ECO:0000313" key="3">
    <source>
        <dbReference type="EMBL" id="EHY65717.1"/>
    </source>
</evidence>
<gene>
    <name evidence="3" type="ORF">NERG_01324</name>
</gene>
<dbReference type="PANTHER" id="PTHR11851:SF49">
    <property type="entry name" value="MITOCHONDRIAL-PROCESSING PEPTIDASE SUBUNIT ALPHA"/>
    <property type="match status" value="1"/>
</dbReference>
<evidence type="ECO:0000256" key="1">
    <source>
        <dbReference type="ARBA" id="ARBA00007261"/>
    </source>
</evidence>
<dbReference type="STRING" id="944018.H8ZC81"/>
<dbReference type="EMBL" id="JH604635">
    <property type="protein sequence ID" value="EHY65717.1"/>
    <property type="molecule type" value="Genomic_DNA"/>
</dbReference>
<dbReference type="AlphaFoldDB" id="H8ZC81"/>
<dbReference type="Proteomes" id="UP000005622">
    <property type="component" value="Unassembled WGS sequence"/>
</dbReference>
<proteinExistence type="inferred from homology"/>
<organism evidence="3">
    <name type="scientific">Nematocida ausubeli (strain ATCC PRA-371 / ERTm2)</name>
    <name type="common">Nematode killer fungus</name>
    <dbReference type="NCBI Taxonomy" id="1913371"/>
    <lineage>
        <taxon>Eukaryota</taxon>
        <taxon>Fungi</taxon>
        <taxon>Fungi incertae sedis</taxon>
        <taxon>Microsporidia</taxon>
        <taxon>Nematocida</taxon>
    </lineage>
</organism>
<dbReference type="GO" id="GO:0046872">
    <property type="term" value="F:metal ion binding"/>
    <property type="evidence" value="ECO:0007669"/>
    <property type="project" value="InterPro"/>
</dbReference>
<dbReference type="InterPro" id="IPR011765">
    <property type="entry name" value="Pept_M16_N"/>
</dbReference>
<reference evidence="3" key="1">
    <citation type="submission" date="2011-03" db="EMBL/GenBank/DDBJ databases">
        <title>The Genome Sequence of Nematocida sp1 strain ERTm2.</title>
        <authorList>
            <consortium name="The Broad Institute Genome Sequencing Platform"/>
            <consortium name="The Broad Institute Genome Sequencing Center for Infectious Disease"/>
            <person name="Cuomo C."/>
            <person name="Troemel E."/>
            <person name="Young S.K."/>
            <person name="Zeng Q."/>
            <person name="Gargeya S."/>
            <person name="Fitzgerald M."/>
            <person name="Haas B."/>
            <person name="Abouelleil A."/>
            <person name="Alvarado L."/>
            <person name="Arachchi H.M."/>
            <person name="Berlin A."/>
            <person name="Brown A."/>
            <person name="Chapman S.B."/>
            <person name="Chen Z."/>
            <person name="Dunbar C."/>
            <person name="Freedman E."/>
            <person name="Gearin G."/>
            <person name="Gellesch M."/>
            <person name="Goldberg J."/>
            <person name="Griggs A."/>
            <person name="Gujja S."/>
            <person name="Heilman E.R."/>
            <person name="Heiman D."/>
            <person name="Howarth C."/>
            <person name="Larson L."/>
            <person name="Lui A."/>
            <person name="MacDonald P.J.P."/>
            <person name="Mehta T."/>
            <person name="Montmayeur A."/>
            <person name="Murphy C."/>
            <person name="Neiman D."/>
            <person name="Pearson M."/>
            <person name="Priest M."/>
            <person name="Roberts A."/>
            <person name="Saif S."/>
            <person name="Shea T."/>
            <person name="Shenoy N."/>
            <person name="Sisk P."/>
            <person name="Stolte C."/>
            <person name="Sykes S."/>
            <person name="White J."/>
            <person name="Yandava C."/>
            <person name="Wortman J."/>
            <person name="Nusbaum C."/>
            <person name="Birren B."/>
        </authorList>
    </citation>
    <scope>NUCLEOTIDE SEQUENCE</scope>
    <source>
        <strain evidence="3">ERTm2</strain>
    </source>
</reference>
<dbReference type="HOGENOM" id="CLU_1090260_0_0_1"/>
<dbReference type="InterPro" id="IPR050361">
    <property type="entry name" value="MPP/UQCRC_Complex"/>
</dbReference>
<dbReference type="InterPro" id="IPR011249">
    <property type="entry name" value="Metalloenz_LuxS/M16"/>
</dbReference>
<name>H8ZC81_NEMA1</name>
<dbReference type="PANTHER" id="PTHR11851">
    <property type="entry name" value="METALLOPROTEASE"/>
    <property type="match status" value="1"/>
</dbReference>
<dbReference type="Gene3D" id="3.30.830.10">
    <property type="entry name" value="Metalloenzyme, LuxS/M16 peptidase-like"/>
    <property type="match status" value="1"/>
</dbReference>
<dbReference type="Pfam" id="PF00675">
    <property type="entry name" value="Peptidase_M16"/>
    <property type="match status" value="1"/>
</dbReference>
<accession>H8ZC81</accession>
<comment type="similarity">
    <text evidence="1">Belongs to the peptidase M16 family.</text>
</comment>
<dbReference type="SUPFAM" id="SSF63411">
    <property type="entry name" value="LuxS/MPP-like metallohydrolase"/>
    <property type="match status" value="1"/>
</dbReference>
<evidence type="ECO:0000259" key="2">
    <source>
        <dbReference type="Pfam" id="PF00675"/>
    </source>
</evidence>
<sequence length="255" mass="28062">MLSEAPSSIHPILKTVLPNGLSILLKPMAVEGSLVGLVIKGGSIENRRQGYPDGTAHLLEHALIDQISPRIREELHINGKTSNTHVSIYGYSLQSKSNEIAQELLSTVNKPVAEKNITEEMPRVLREIEQVRETSSDHKEKFISAVQKDTAIYNSTILGTEKTLQHITKGHLQKFLNSTLIPGNVLLVGIGNLDIPEILKTANSFQIPKLVPCKDSAASDAQIPGESTKELINKVRIEVAMERFWLGIKFHGKGI</sequence>
<feature type="domain" description="Peptidase M16 N-terminal" evidence="2">
    <location>
        <begin position="32"/>
        <end position="159"/>
    </location>
</feature>